<gene>
    <name evidence="8" type="primary">DUS10</name>
</gene>
<keyword evidence="3" id="KW-0378">Hydrolase</keyword>
<dbReference type="GO" id="GO:0043409">
    <property type="term" value="P:negative regulation of MAPK cascade"/>
    <property type="evidence" value="ECO:0007669"/>
    <property type="project" value="TreeGrafter"/>
</dbReference>
<evidence type="ECO:0000259" key="6">
    <source>
        <dbReference type="PROSITE" id="PS50054"/>
    </source>
</evidence>
<feature type="compositionally biased region" description="Polar residues" evidence="5">
    <location>
        <begin position="379"/>
        <end position="389"/>
    </location>
</feature>
<evidence type="ECO:0000256" key="1">
    <source>
        <dbReference type="ARBA" id="ARBA00008601"/>
    </source>
</evidence>
<organism evidence="8">
    <name type="scientific">Bactrocera dorsalis</name>
    <name type="common">Oriental fruit fly</name>
    <name type="synonym">Dacus dorsalis</name>
    <dbReference type="NCBI Taxonomy" id="27457"/>
    <lineage>
        <taxon>Eukaryota</taxon>
        <taxon>Metazoa</taxon>
        <taxon>Ecdysozoa</taxon>
        <taxon>Arthropoda</taxon>
        <taxon>Hexapoda</taxon>
        <taxon>Insecta</taxon>
        <taxon>Pterygota</taxon>
        <taxon>Neoptera</taxon>
        <taxon>Endopterygota</taxon>
        <taxon>Diptera</taxon>
        <taxon>Brachycera</taxon>
        <taxon>Muscomorpha</taxon>
        <taxon>Tephritoidea</taxon>
        <taxon>Tephritidae</taxon>
        <taxon>Bactrocera</taxon>
        <taxon>Bactrocera</taxon>
    </lineage>
</organism>
<dbReference type="GO" id="GO:0017017">
    <property type="term" value="F:MAP kinase tyrosine/serine/threonine phosphatase activity"/>
    <property type="evidence" value="ECO:0007669"/>
    <property type="project" value="TreeGrafter"/>
</dbReference>
<feature type="region of interest" description="Disordered" evidence="5">
    <location>
        <begin position="358"/>
        <end position="395"/>
    </location>
</feature>
<keyword evidence="4" id="KW-0904">Protein phosphatase</keyword>
<feature type="region of interest" description="Disordered" evidence="5">
    <location>
        <begin position="302"/>
        <end position="326"/>
    </location>
</feature>
<sequence length="470" mass="50033">MKMRVKRESPLLVLRFRTINSRNDCKRSTICDTHGTASAPEAMPSEDCNEDWSSTAPQTGNRSPLMRSCSTPAVYDIETHPASPVFPHLLLGNGKDASDPSSVGANCVLNVTCQAPSSGPAPGLKYKQIPASDTPHQNIKQYFQEAYDFIEEARKTGSRVLLHCHAGISRSATIAIAYVMRYKSLSLFEAYKLVKGARPIISPNLNFMGQLLELEQNLRMSGVLKPVSPAATTPTTPTSSQVEFTSSCSSSNDNNNTSANAEDVDETDAALLRKRPGDAKRKLCANDEDAADDLFEDARSTLSSHSSNASSSSNCTNSQAMRLTWPPPTGAPAVLLSPCTSTEASCSSSVSSSSLSASSYASSSASTPTSPSAALTNTQSPFLSYTPNNMPKRHSPAKLRLNLRSTFAPIRQSQSCMSIREVADESLPAATTNTTGLTIAASASSNHSIPSSPVAMDQENNVVMAMSTSD</sequence>
<dbReference type="SMART" id="SM00195">
    <property type="entry name" value="DSPc"/>
    <property type="match status" value="1"/>
</dbReference>
<dbReference type="SUPFAM" id="SSF52799">
    <property type="entry name" value="(Phosphotyrosine protein) phosphatases II"/>
    <property type="match status" value="1"/>
</dbReference>
<dbReference type="InterPro" id="IPR016130">
    <property type="entry name" value="Tyr_Pase_AS"/>
</dbReference>
<feature type="region of interest" description="Disordered" evidence="5">
    <location>
        <begin position="228"/>
        <end position="267"/>
    </location>
</feature>
<dbReference type="GO" id="GO:0008330">
    <property type="term" value="F:protein tyrosine/threonine phosphatase activity"/>
    <property type="evidence" value="ECO:0007669"/>
    <property type="project" value="TreeGrafter"/>
</dbReference>
<evidence type="ECO:0000256" key="3">
    <source>
        <dbReference type="ARBA" id="ARBA00022801"/>
    </source>
</evidence>
<dbReference type="InterPro" id="IPR029021">
    <property type="entry name" value="Prot-tyrosine_phosphatase-like"/>
</dbReference>
<dbReference type="FunFam" id="3.90.190.10:FF:000028">
    <property type="entry name" value="Dual specificity phosphatase 10"/>
    <property type="match status" value="1"/>
</dbReference>
<name>A0A034VH99_BACDO</name>
<feature type="compositionally biased region" description="Low complexity" evidence="5">
    <location>
        <begin position="228"/>
        <end position="260"/>
    </location>
</feature>
<dbReference type="GO" id="GO:0005829">
    <property type="term" value="C:cytosol"/>
    <property type="evidence" value="ECO:0007669"/>
    <property type="project" value="TreeGrafter"/>
</dbReference>
<evidence type="ECO:0000256" key="4">
    <source>
        <dbReference type="ARBA" id="ARBA00022912"/>
    </source>
</evidence>
<dbReference type="PANTHER" id="PTHR10159:SF528">
    <property type="entry name" value="PUCKERED, ISOFORM A"/>
    <property type="match status" value="1"/>
</dbReference>
<reference evidence="8" key="1">
    <citation type="journal article" date="2014" name="BMC Genomics">
        <title>Characterizing the developmental transcriptome of the oriental fruit fly, Bactrocera dorsalis (Diptera: Tephritidae) through comparative genomic analysis with Drosophila melanogaster utilizing modENCODE datasets.</title>
        <authorList>
            <person name="Geib S.M."/>
            <person name="Calla B."/>
            <person name="Hall B."/>
            <person name="Hou S."/>
            <person name="Manoukis N.C."/>
        </authorList>
    </citation>
    <scope>NUCLEOTIDE SEQUENCE</scope>
    <source>
        <strain evidence="8">Punador</strain>
    </source>
</reference>
<dbReference type="PROSITE" id="PS50054">
    <property type="entry name" value="TYR_PHOSPHATASE_DUAL"/>
    <property type="match status" value="1"/>
</dbReference>
<evidence type="ECO:0000259" key="7">
    <source>
        <dbReference type="PROSITE" id="PS50056"/>
    </source>
</evidence>
<dbReference type="GO" id="GO:0033550">
    <property type="term" value="F:MAP kinase tyrosine phosphatase activity"/>
    <property type="evidence" value="ECO:0007669"/>
    <property type="project" value="TreeGrafter"/>
</dbReference>
<feature type="domain" description="Tyrosine specific protein phosphatases" evidence="7">
    <location>
        <begin position="140"/>
        <end position="199"/>
    </location>
</feature>
<feature type="compositionally biased region" description="Low complexity" evidence="5">
    <location>
        <begin position="358"/>
        <end position="378"/>
    </location>
</feature>
<dbReference type="EMBL" id="GAKP01017812">
    <property type="protein sequence ID" value="JAC41140.1"/>
    <property type="molecule type" value="Transcribed_RNA"/>
</dbReference>
<dbReference type="InterPro" id="IPR000340">
    <property type="entry name" value="Dual-sp_phosphatase_cat-dom"/>
</dbReference>
<protein>
    <recommendedName>
        <fullName evidence="2">protein-tyrosine-phosphatase</fullName>
        <ecNumber evidence="2">3.1.3.48</ecNumber>
    </recommendedName>
</protein>
<dbReference type="PROSITE" id="PS50056">
    <property type="entry name" value="TYR_PHOSPHATASE_2"/>
    <property type="match status" value="1"/>
</dbReference>
<dbReference type="AlphaFoldDB" id="A0A034VH99"/>
<dbReference type="PANTHER" id="PTHR10159">
    <property type="entry name" value="DUAL SPECIFICITY PROTEIN PHOSPHATASE"/>
    <property type="match status" value="1"/>
</dbReference>
<accession>A0A034VH99</accession>
<feature type="domain" description="Tyrosine-protein phosphatase" evidence="6">
    <location>
        <begin position="80"/>
        <end position="220"/>
    </location>
</feature>
<dbReference type="InterPro" id="IPR020422">
    <property type="entry name" value="TYR_PHOSPHATASE_DUAL_dom"/>
</dbReference>
<dbReference type="OrthoDB" id="426001at2759"/>
<feature type="compositionally biased region" description="Low complexity" evidence="5">
    <location>
        <begin position="302"/>
        <end position="318"/>
    </location>
</feature>
<evidence type="ECO:0000256" key="2">
    <source>
        <dbReference type="ARBA" id="ARBA00013064"/>
    </source>
</evidence>
<dbReference type="Gene3D" id="3.90.190.10">
    <property type="entry name" value="Protein tyrosine phosphatase superfamily"/>
    <property type="match status" value="1"/>
</dbReference>
<feature type="compositionally biased region" description="Polar residues" evidence="5">
    <location>
        <begin position="51"/>
        <end position="62"/>
    </location>
</feature>
<dbReference type="EC" id="3.1.3.48" evidence="2"/>
<dbReference type="EMBL" id="GAKP01017813">
    <property type="protein sequence ID" value="JAC41139.1"/>
    <property type="molecule type" value="Transcribed_RNA"/>
</dbReference>
<comment type="similarity">
    <text evidence="1">Belongs to the protein-tyrosine phosphatase family. Non-receptor class dual specificity subfamily.</text>
</comment>
<evidence type="ECO:0000256" key="5">
    <source>
        <dbReference type="SAM" id="MobiDB-lite"/>
    </source>
</evidence>
<dbReference type="PROSITE" id="PS00383">
    <property type="entry name" value="TYR_PHOSPHATASE_1"/>
    <property type="match status" value="1"/>
</dbReference>
<dbReference type="InterPro" id="IPR000387">
    <property type="entry name" value="Tyr_Pase_dom"/>
</dbReference>
<dbReference type="Pfam" id="PF00782">
    <property type="entry name" value="DSPc"/>
    <property type="match status" value="1"/>
</dbReference>
<feature type="region of interest" description="Disordered" evidence="5">
    <location>
        <begin position="35"/>
        <end position="65"/>
    </location>
</feature>
<proteinExistence type="inferred from homology"/>
<evidence type="ECO:0000313" key="8">
    <source>
        <dbReference type="EMBL" id="JAC41140.1"/>
    </source>
</evidence>